<evidence type="ECO:0000313" key="5">
    <source>
        <dbReference type="Proteomes" id="UP000229897"/>
    </source>
</evidence>
<dbReference type="AlphaFoldDB" id="A0A2D2DUD8"/>
<keyword evidence="5" id="KW-1185">Reference proteome</keyword>
<dbReference type="InterPro" id="IPR023753">
    <property type="entry name" value="FAD/NAD-binding_dom"/>
</dbReference>
<dbReference type="InterPro" id="IPR050097">
    <property type="entry name" value="Ferredoxin-NADP_redctase_2"/>
</dbReference>
<name>A0A2D2DUD8_9BURK</name>
<dbReference type="SUPFAM" id="SSF51905">
    <property type="entry name" value="FAD/NAD(P)-binding domain"/>
    <property type="match status" value="1"/>
</dbReference>
<reference evidence="4" key="1">
    <citation type="submission" date="2017-10" db="EMBL/GenBank/DDBJ databases">
        <title>Massilia psychrophilum sp. nov., a novel purple-pigmented bacterium isolated from Tianshan glacier, Xinjiang Municipality, China.</title>
        <authorList>
            <person name="Wang H."/>
        </authorList>
    </citation>
    <scope>NUCLEOTIDE SEQUENCE [LARGE SCALE GENOMIC DNA]</scope>
    <source>
        <strain evidence="4">B2</strain>
    </source>
</reference>
<dbReference type="Pfam" id="PF07992">
    <property type="entry name" value="Pyr_redox_2"/>
    <property type="match status" value="1"/>
</dbReference>
<accession>A0A2D2DUD8</accession>
<feature type="domain" description="Cyclic nucleotide-binding" evidence="3">
    <location>
        <begin position="33"/>
        <end position="153"/>
    </location>
</feature>
<dbReference type="EMBL" id="CP024608">
    <property type="protein sequence ID" value="ATQ78587.1"/>
    <property type="molecule type" value="Genomic_DNA"/>
</dbReference>
<keyword evidence="1" id="KW-0285">Flavoprotein</keyword>
<dbReference type="InterPro" id="IPR036188">
    <property type="entry name" value="FAD/NAD-bd_sf"/>
</dbReference>
<evidence type="ECO:0000259" key="3">
    <source>
        <dbReference type="PROSITE" id="PS50042"/>
    </source>
</evidence>
<dbReference type="CDD" id="cd00038">
    <property type="entry name" value="CAP_ED"/>
    <property type="match status" value="1"/>
</dbReference>
<dbReference type="RefSeq" id="WP_099881755.1">
    <property type="nucleotide sequence ID" value="NZ_CP024608.1"/>
</dbReference>
<dbReference type="InterPro" id="IPR000595">
    <property type="entry name" value="cNMP-bd_dom"/>
</dbReference>
<gene>
    <name evidence="4" type="ORF">CR152_31770</name>
</gene>
<dbReference type="PANTHER" id="PTHR48105">
    <property type="entry name" value="THIOREDOXIN REDUCTASE 1-RELATED-RELATED"/>
    <property type="match status" value="1"/>
</dbReference>
<dbReference type="PRINTS" id="PR00368">
    <property type="entry name" value="FADPNR"/>
</dbReference>
<protein>
    <submittedName>
        <fullName evidence="4">Thioredoxin reductase</fullName>
    </submittedName>
</protein>
<evidence type="ECO:0000313" key="4">
    <source>
        <dbReference type="EMBL" id="ATQ78587.1"/>
    </source>
</evidence>
<proteinExistence type="predicted"/>
<keyword evidence="2" id="KW-0560">Oxidoreductase</keyword>
<dbReference type="SUPFAM" id="SSF51206">
    <property type="entry name" value="cAMP-binding domain-like"/>
    <property type="match status" value="1"/>
</dbReference>
<dbReference type="PRINTS" id="PR00469">
    <property type="entry name" value="PNDRDTASEII"/>
</dbReference>
<dbReference type="GO" id="GO:0016491">
    <property type="term" value="F:oxidoreductase activity"/>
    <property type="evidence" value="ECO:0007669"/>
    <property type="project" value="UniProtKB-KW"/>
</dbReference>
<evidence type="ECO:0000256" key="1">
    <source>
        <dbReference type="ARBA" id="ARBA00022630"/>
    </source>
</evidence>
<dbReference type="PROSITE" id="PS50042">
    <property type="entry name" value="CNMP_BINDING_3"/>
    <property type="match status" value="1"/>
</dbReference>
<dbReference type="InterPro" id="IPR014710">
    <property type="entry name" value="RmlC-like_jellyroll"/>
</dbReference>
<dbReference type="Gene3D" id="3.50.50.60">
    <property type="entry name" value="FAD/NAD(P)-binding domain"/>
    <property type="match status" value="2"/>
</dbReference>
<dbReference type="KEGG" id="mass:CR152_31770"/>
<evidence type="ECO:0000256" key="2">
    <source>
        <dbReference type="ARBA" id="ARBA00023002"/>
    </source>
</evidence>
<dbReference type="Pfam" id="PF00027">
    <property type="entry name" value="cNMP_binding"/>
    <property type="match status" value="1"/>
</dbReference>
<organism evidence="4 5">
    <name type="scientific">Massilia violaceinigra</name>
    <dbReference type="NCBI Taxonomy" id="2045208"/>
    <lineage>
        <taxon>Bacteria</taxon>
        <taxon>Pseudomonadati</taxon>
        <taxon>Pseudomonadota</taxon>
        <taxon>Betaproteobacteria</taxon>
        <taxon>Burkholderiales</taxon>
        <taxon>Oxalobacteraceae</taxon>
        <taxon>Telluria group</taxon>
        <taxon>Massilia</taxon>
    </lineage>
</organism>
<dbReference type="InterPro" id="IPR018490">
    <property type="entry name" value="cNMP-bd_dom_sf"/>
</dbReference>
<dbReference type="Proteomes" id="UP000229897">
    <property type="component" value="Chromosome"/>
</dbReference>
<dbReference type="Gene3D" id="2.60.120.10">
    <property type="entry name" value="Jelly Rolls"/>
    <property type="match status" value="1"/>
</dbReference>
<dbReference type="OrthoDB" id="109585at2"/>
<sequence>MSTLPAPDFIPDNSINERFESSMSKYESRRDQMFPVLTEADIARLRRFGSEGRWHDGDAIFVAGGGNPGMMIVLAGEVRISQRDGMGNSHRIVDHGPGHFTADVGQLSGSPALVSAHAVGTVDALIVTPDALRALVVAEAELGERIMRALILRRVGLIEAGTSAPVLVGPPGSADLFRLQTFLTSNGQPHMVLDPATSPNAEALIRMYQPGPHELPLVVCPDGVVKKNPSLTELGRCLGMLPELDPDKVFDVLVVGAGPSGLATAVYAASEGLSVLVVENRAFGGQAGASARIENYLGFPTGISGRALAGRAFVQSQKFGAQVAIPAAADKLLCDQYPLRLSLAGGGQVQARAVVLACGARYRKPDLADLATYEGCGVYYWASPLEGRQCQGEDVVLVGGGNSAGQAAVFLSGHAKTVHMLIRGAGLAASMSSYLIERIAATPNIVLHTHTRLIKLEGDGQRLTGVRWQRRDEAEESHAVRSVFLFVGADPNSGWLEDCGVQVDQHGFVMTGTDVMMARCRVTGQMLNTDGTLHGHLETTVPGVFAIGDVRAGSTKRVAAAVGEGAAVVAQLHAYLAVK</sequence>